<keyword evidence="2 6" id="KW-0812">Transmembrane</keyword>
<proteinExistence type="predicted"/>
<evidence type="ECO:0000256" key="3">
    <source>
        <dbReference type="ARBA" id="ARBA00022824"/>
    </source>
</evidence>
<evidence type="ECO:0000313" key="9">
    <source>
        <dbReference type="Proteomes" id="UP000228380"/>
    </source>
</evidence>
<dbReference type="PANTHER" id="PTHR10994">
    <property type="entry name" value="RETICULON"/>
    <property type="match status" value="1"/>
</dbReference>
<evidence type="ECO:0000256" key="7">
    <source>
        <dbReference type="SAM" id="MobiDB-lite"/>
    </source>
</evidence>
<evidence type="ECO:0000259" key="8">
    <source>
        <dbReference type="PROSITE" id="PS50845"/>
    </source>
</evidence>
<dbReference type="InterPro" id="IPR003388">
    <property type="entry name" value="Reticulon"/>
</dbReference>
<reference evidence="9" key="1">
    <citation type="journal article" date="2019" name="Nat. Commun.">
        <title>Genome-wide association mapping of date palm fruit traits.</title>
        <authorList>
            <person name="Hazzouri K.M."/>
            <person name="Gros-Balthazard M."/>
            <person name="Flowers J.M."/>
            <person name="Copetti D."/>
            <person name="Lemansour A."/>
            <person name="Lebrun M."/>
            <person name="Masmoudi K."/>
            <person name="Ferrand S."/>
            <person name="Dhar M.I."/>
            <person name="Fresquez Z.A."/>
            <person name="Rosas U."/>
            <person name="Zhang J."/>
            <person name="Talag J."/>
            <person name="Lee S."/>
            <person name="Kudrna D."/>
            <person name="Powell R.F."/>
            <person name="Leitch I.J."/>
            <person name="Krueger R.R."/>
            <person name="Wing R.A."/>
            <person name="Amiri K.M.A."/>
            <person name="Purugganan M.D."/>
        </authorList>
    </citation>
    <scope>NUCLEOTIDE SEQUENCE [LARGE SCALE GENOMIC DNA]</scope>
    <source>
        <strain evidence="9">cv. Khalas</strain>
    </source>
</reference>
<feature type="region of interest" description="Disordered" evidence="7">
    <location>
        <begin position="1"/>
        <end position="31"/>
    </location>
</feature>
<dbReference type="InterPro" id="IPR045064">
    <property type="entry name" value="Reticulon-like"/>
</dbReference>
<keyword evidence="3 6" id="KW-0256">Endoplasmic reticulum</keyword>
<keyword evidence="5 6" id="KW-0472">Membrane</keyword>
<organism evidence="9 10">
    <name type="scientific">Phoenix dactylifera</name>
    <name type="common">Date palm</name>
    <dbReference type="NCBI Taxonomy" id="42345"/>
    <lineage>
        <taxon>Eukaryota</taxon>
        <taxon>Viridiplantae</taxon>
        <taxon>Streptophyta</taxon>
        <taxon>Embryophyta</taxon>
        <taxon>Tracheophyta</taxon>
        <taxon>Spermatophyta</taxon>
        <taxon>Magnoliopsida</taxon>
        <taxon>Liliopsida</taxon>
        <taxon>Arecaceae</taxon>
        <taxon>Coryphoideae</taxon>
        <taxon>Phoeniceae</taxon>
        <taxon>Phoenix</taxon>
    </lineage>
</organism>
<accession>A0A8B9AN12</accession>
<feature type="domain" description="Reticulon" evidence="8">
    <location>
        <begin position="74"/>
        <end position="259"/>
    </location>
</feature>
<gene>
    <name evidence="10" type="primary">LOC103713719</name>
</gene>
<dbReference type="GO" id="GO:0009617">
    <property type="term" value="P:response to bacterium"/>
    <property type="evidence" value="ECO:0007669"/>
    <property type="project" value="InterPro"/>
</dbReference>
<comment type="subcellular location">
    <subcellularLocation>
        <location evidence="1 6">Endoplasmic reticulum membrane</location>
        <topology evidence="1 6">Multi-pass membrane protein</topology>
    </subcellularLocation>
</comment>
<feature type="transmembrane region" description="Helical" evidence="6">
    <location>
        <begin position="106"/>
        <end position="126"/>
    </location>
</feature>
<evidence type="ECO:0000256" key="4">
    <source>
        <dbReference type="ARBA" id="ARBA00022989"/>
    </source>
</evidence>
<dbReference type="RefSeq" id="XP_038988146.1">
    <property type="nucleotide sequence ID" value="XM_039132218.1"/>
</dbReference>
<feature type="transmembrane region" description="Helical" evidence="6">
    <location>
        <begin position="201"/>
        <end position="219"/>
    </location>
</feature>
<dbReference type="GeneID" id="103713719"/>
<dbReference type="AlphaFoldDB" id="A0A8B9AN12"/>
<keyword evidence="9" id="KW-1185">Reference proteome</keyword>
<dbReference type="GO" id="GO:0005789">
    <property type="term" value="C:endoplasmic reticulum membrane"/>
    <property type="evidence" value="ECO:0007669"/>
    <property type="project" value="UniProtKB-SubCell"/>
</dbReference>
<reference evidence="10" key="2">
    <citation type="submission" date="2025-08" db="UniProtKB">
        <authorList>
            <consortium name="RefSeq"/>
        </authorList>
    </citation>
    <scope>IDENTIFICATION</scope>
    <source>
        <tissue evidence="10">Young leaves</tissue>
    </source>
</reference>
<evidence type="ECO:0000256" key="6">
    <source>
        <dbReference type="RuleBase" id="RU363132"/>
    </source>
</evidence>
<evidence type="ECO:0000256" key="5">
    <source>
        <dbReference type="ARBA" id="ARBA00023136"/>
    </source>
</evidence>
<dbReference type="PROSITE" id="PS50845">
    <property type="entry name" value="RETICULON"/>
    <property type="match status" value="1"/>
</dbReference>
<keyword evidence="4 6" id="KW-1133">Transmembrane helix</keyword>
<dbReference type="OrthoDB" id="567788at2759"/>
<dbReference type="PANTHER" id="PTHR10994:SF65">
    <property type="entry name" value="RETICULON-LIKE PROTEIN B12"/>
    <property type="match status" value="1"/>
</dbReference>
<evidence type="ECO:0000256" key="1">
    <source>
        <dbReference type="ARBA" id="ARBA00004477"/>
    </source>
</evidence>
<dbReference type="Pfam" id="PF02453">
    <property type="entry name" value="Reticulon"/>
    <property type="match status" value="1"/>
</dbReference>
<name>A0A8B9AN12_PHODC</name>
<evidence type="ECO:0000313" key="10">
    <source>
        <dbReference type="RefSeq" id="XP_038988146.1"/>
    </source>
</evidence>
<feature type="transmembrane region" description="Helical" evidence="6">
    <location>
        <begin position="178"/>
        <end position="195"/>
    </location>
</feature>
<evidence type="ECO:0000256" key="2">
    <source>
        <dbReference type="ARBA" id="ARBA00022692"/>
    </source>
</evidence>
<sequence length="259" mass="29450">MPAAPPRHSLPCESHSIPHPARPGQKRREGQGSRFSPILLRRAPDRFMGSSARLSGRKRSVHEILGGGILCVTVADVVLWRRRDASIGIVLGMLAAWLIFERSGYTLLSFVSNVLLLLISILFTWAKAAAILNRLPPPIPEMHLTEEVMNEAAVRMRSHVNMALLAFQDIALGKDSKLFYRVAISLWLISIIGGLSDFLTLVYTSLVIILTIPVLYERYEDFIDRYMKLACMEVQMYKRTYAEYFQKVKYWIVDKKKLS</sequence>
<protein>
    <recommendedName>
        <fullName evidence="6">Reticulon-like protein</fullName>
    </recommendedName>
</protein>
<dbReference type="Proteomes" id="UP000228380">
    <property type="component" value="Chromosome 12"/>
</dbReference>